<dbReference type="InterPro" id="IPR001611">
    <property type="entry name" value="Leu-rich_rpt"/>
</dbReference>
<dbReference type="SUPFAM" id="SSF52058">
    <property type="entry name" value="L domain-like"/>
    <property type="match status" value="1"/>
</dbReference>
<evidence type="ECO:0000256" key="3">
    <source>
        <dbReference type="ARBA" id="ARBA00022729"/>
    </source>
</evidence>
<evidence type="ECO:0000313" key="5">
    <source>
        <dbReference type="EnsemblPlants" id="AUR62013246-RA:cds"/>
    </source>
</evidence>
<sequence>MKNPNLCVNPKFGCAPLPNTKENGLYSFQFNECKIMGKNITLDNFINKLADVSIFHANTNNYGGKIPVLSGLPYLFELDLSNNKYTGKFPMNVLTATKLTFLDLRFNSFVGPVPPELFDLQVLALFINNNQFEHDLPLNMGSTPAAFLTFANNKFTGPIPRSIGQASNTLLEVLFLGNRFSGCLPYEIGLLKKARVFDVSKNVLTGPIPRSFACLGKMEYLVLEKNEFYGPVPEEVCMLPHLTQLKLCDNYFTQVGPECMKLIRKGVLDVRHNCILGLPDQRSPDDCAFFFKRPKTCGDLDNKMHKYMPCKKTTPYLNAEMLIEGVPQPQPSVTYGALSP</sequence>
<organism evidence="5 6">
    <name type="scientific">Chenopodium quinoa</name>
    <name type="common">Quinoa</name>
    <dbReference type="NCBI Taxonomy" id="63459"/>
    <lineage>
        <taxon>Eukaryota</taxon>
        <taxon>Viridiplantae</taxon>
        <taxon>Streptophyta</taxon>
        <taxon>Embryophyta</taxon>
        <taxon>Tracheophyta</taxon>
        <taxon>Spermatophyta</taxon>
        <taxon>Magnoliopsida</taxon>
        <taxon>eudicotyledons</taxon>
        <taxon>Gunneridae</taxon>
        <taxon>Pentapetalae</taxon>
        <taxon>Caryophyllales</taxon>
        <taxon>Chenopodiaceae</taxon>
        <taxon>Chenopodioideae</taxon>
        <taxon>Atripliceae</taxon>
        <taxon>Chenopodium</taxon>
    </lineage>
</organism>
<accession>A0A803LGZ9</accession>
<reference evidence="5" key="2">
    <citation type="submission" date="2021-03" db="UniProtKB">
        <authorList>
            <consortium name="EnsemblPlants"/>
        </authorList>
    </citation>
    <scope>IDENTIFICATION</scope>
</reference>
<dbReference type="OMA" id="QKTAAQC"/>
<evidence type="ECO:0000256" key="1">
    <source>
        <dbReference type="ARBA" id="ARBA00004613"/>
    </source>
</evidence>
<keyword evidence="6" id="KW-1185">Reference proteome</keyword>
<dbReference type="Gramene" id="AUR62013246-RA">
    <property type="protein sequence ID" value="AUR62013246-RA:cds"/>
    <property type="gene ID" value="AUR62013246"/>
</dbReference>
<keyword evidence="3" id="KW-0732">Signal</keyword>
<dbReference type="Pfam" id="PF00560">
    <property type="entry name" value="LRR_1"/>
    <property type="match status" value="1"/>
</dbReference>
<protein>
    <submittedName>
        <fullName evidence="5">Uncharacterized protein</fullName>
    </submittedName>
</protein>
<dbReference type="AlphaFoldDB" id="A0A803LGZ9"/>
<comment type="subcellular location">
    <subcellularLocation>
        <location evidence="1">Secreted</location>
    </subcellularLocation>
</comment>
<evidence type="ECO:0000256" key="2">
    <source>
        <dbReference type="ARBA" id="ARBA00022525"/>
    </source>
</evidence>
<name>A0A803LGZ9_CHEQI</name>
<dbReference type="Proteomes" id="UP000596660">
    <property type="component" value="Unplaced"/>
</dbReference>
<dbReference type="InterPro" id="IPR032675">
    <property type="entry name" value="LRR_dom_sf"/>
</dbReference>
<reference evidence="5" key="1">
    <citation type="journal article" date="2017" name="Nature">
        <title>The genome of Chenopodium quinoa.</title>
        <authorList>
            <person name="Jarvis D.E."/>
            <person name="Ho Y.S."/>
            <person name="Lightfoot D.J."/>
            <person name="Schmoeckel S.M."/>
            <person name="Li B."/>
            <person name="Borm T.J.A."/>
            <person name="Ohyanagi H."/>
            <person name="Mineta K."/>
            <person name="Michell C.T."/>
            <person name="Saber N."/>
            <person name="Kharbatia N.M."/>
            <person name="Rupper R.R."/>
            <person name="Sharp A.R."/>
            <person name="Dally N."/>
            <person name="Boughton B.A."/>
            <person name="Woo Y.H."/>
            <person name="Gao G."/>
            <person name="Schijlen E.G.W.M."/>
            <person name="Guo X."/>
            <person name="Momin A.A."/>
            <person name="Negrao S."/>
            <person name="Al-Babili S."/>
            <person name="Gehring C."/>
            <person name="Roessner U."/>
            <person name="Jung C."/>
            <person name="Murphy K."/>
            <person name="Arold S.T."/>
            <person name="Gojobori T."/>
            <person name="van der Linden C.G."/>
            <person name="van Loo E.N."/>
            <person name="Jellen E.N."/>
            <person name="Maughan P.J."/>
            <person name="Tester M."/>
        </authorList>
    </citation>
    <scope>NUCLEOTIDE SEQUENCE [LARGE SCALE GENOMIC DNA]</scope>
    <source>
        <strain evidence="5">cv. PI 614886</strain>
    </source>
</reference>
<evidence type="ECO:0000256" key="4">
    <source>
        <dbReference type="ARBA" id="ARBA00022737"/>
    </source>
</evidence>
<dbReference type="GO" id="GO:0005576">
    <property type="term" value="C:extracellular region"/>
    <property type="evidence" value="ECO:0007669"/>
    <property type="project" value="UniProtKB-SubCell"/>
</dbReference>
<dbReference type="PANTHER" id="PTHR32093:SF131">
    <property type="entry name" value="LEUCINE-RICH REPEAT-CONTAINING N-TERMINAL PLANT-TYPE DOMAIN-CONTAINING PROTEIN"/>
    <property type="match status" value="1"/>
</dbReference>
<proteinExistence type="predicted"/>
<dbReference type="EnsemblPlants" id="AUR62013246-RA">
    <property type="protein sequence ID" value="AUR62013246-RA:cds"/>
    <property type="gene ID" value="AUR62013246"/>
</dbReference>
<dbReference type="InterPro" id="IPR051582">
    <property type="entry name" value="LRR_extensin-like_regulator"/>
</dbReference>
<evidence type="ECO:0000313" key="6">
    <source>
        <dbReference type="Proteomes" id="UP000596660"/>
    </source>
</evidence>
<keyword evidence="4" id="KW-0677">Repeat</keyword>
<dbReference type="PANTHER" id="PTHR32093">
    <property type="entry name" value="LEUCINE-RICH REPEAT EXTENSIN-LIKE PROTEIN 3-RELATED"/>
    <property type="match status" value="1"/>
</dbReference>
<dbReference type="Gene3D" id="3.80.10.10">
    <property type="entry name" value="Ribonuclease Inhibitor"/>
    <property type="match status" value="1"/>
</dbReference>
<keyword evidence="2" id="KW-0964">Secreted</keyword>